<keyword evidence="1" id="KW-1133">Transmembrane helix</keyword>
<keyword evidence="1" id="KW-0812">Transmembrane</keyword>
<feature type="transmembrane region" description="Helical" evidence="1">
    <location>
        <begin position="147"/>
        <end position="172"/>
    </location>
</feature>
<dbReference type="RefSeq" id="WP_073283053.1">
    <property type="nucleotide sequence ID" value="NZ_FRCP01000006.1"/>
</dbReference>
<dbReference type="Pfam" id="PF07456">
    <property type="entry name" value="Hpre_diP_synt_I"/>
    <property type="match status" value="1"/>
</dbReference>
<reference evidence="2 3" key="1">
    <citation type="submission" date="2016-11" db="EMBL/GenBank/DDBJ databases">
        <authorList>
            <person name="Jaros S."/>
            <person name="Januszkiewicz K."/>
            <person name="Wedrychowicz H."/>
        </authorList>
    </citation>
    <scope>NUCLEOTIDE SEQUENCE [LARGE SCALE GENOMIC DNA]</scope>
    <source>
        <strain evidence="2 3">DSM 15930</strain>
    </source>
</reference>
<name>A0A1M7G0I1_9FIRM</name>
<feature type="transmembrane region" description="Helical" evidence="1">
    <location>
        <begin position="20"/>
        <end position="36"/>
    </location>
</feature>
<dbReference type="InterPro" id="IPR010898">
    <property type="entry name" value="Hpre_diP_synth_I"/>
</dbReference>
<dbReference type="EMBL" id="FRCP01000006">
    <property type="protein sequence ID" value="SHM09783.1"/>
    <property type="molecule type" value="Genomic_DNA"/>
</dbReference>
<gene>
    <name evidence="2" type="ORF">SAMN02746066_00754</name>
</gene>
<sequence>MDNKLYEDQATRNLKKTQGLVLTGLLFAIAMVLSVVESSFPPIMAAVPGVKMGLSNIAVMYALFFLNKRQAYTIAILKAGFVFLTRGAASSLLSLCGGLLSLTIMAILMIVFKKRISYLILSIFGAVFHNVGQLIAISFIFTSVYIWAYLPVLLFSGILAGIATSILLRFILPALQRVGLK</sequence>
<dbReference type="Proteomes" id="UP000184038">
    <property type="component" value="Unassembled WGS sequence"/>
</dbReference>
<organism evidence="2 3">
    <name type="scientific">Anaerosporobacter mobilis DSM 15930</name>
    <dbReference type="NCBI Taxonomy" id="1120996"/>
    <lineage>
        <taxon>Bacteria</taxon>
        <taxon>Bacillati</taxon>
        <taxon>Bacillota</taxon>
        <taxon>Clostridia</taxon>
        <taxon>Lachnospirales</taxon>
        <taxon>Lachnospiraceae</taxon>
        <taxon>Anaerosporobacter</taxon>
    </lineage>
</organism>
<dbReference type="OrthoDB" id="9799095at2"/>
<keyword evidence="3" id="KW-1185">Reference proteome</keyword>
<feature type="transmembrane region" description="Helical" evidence="1">
    <location>
        <begin position="92"/>
        <end position="112"/>
    </location>
</feature>
<dbReference type="Gene3D" id="1.10.1760.20">
    <property type="match status" value="1"/>
</dbReference>
<proteinExistence type="predicted"/>
<keyword evidence="1" id="KW-0472">Membrane</keyword>
<evidence type="ECO:0000256" key="1">
    <source>
        <dbReference type="SAM" id="Phobius"/>
    </source>
</evidence>
<feature type="transmembrane region" description="Helical" evidence="1">
    <location>
        <begin position="42"/>
        <end position="64"/>
    </location>
</feature>
<dbReference type="PIRSF" id="PIRSF027391">
    <property type="entry name" value="Hpre_diP_synt_I"/>
    <property type="match status" value="1"/>
</dbReference>
<dbReference type="AlphaFoldDB" id="A0A1M7G0I1"/>
<feature type="transmembrane region" description="Helical" evidence="1">
    <location>
        <begin position="119"/>
        <end position="141"/>
    </location>
</feature>
<evidence type="ECO:0000313" key="3">
    <source>
        <dbReference type="Proteomes" id="UP000184038"/>
    </source>
</evidence>
<protein>
    <submittedName>
        <fullName evidence="2">Heptaprenyl diphosphate synthase</fullName>
    </submittedName>
</protein>
<accession>A0A1M7G0I1</accession>
<dbReference type="STRING" id="1120996.SAMN02746066_00754"/>
<dbReference type="InterPro" id="IPR014535">
    <property type="entry name" value="Hpre_diP_synt_I"/>
</dbReference>
<evidence type="ECO:0000313" key="2">
    <source>
        <dbReference type="EMBL" id="SHM09783.1"/>
    </source>
</evidence>